<evidence type="ECO:0000313" key="3">
    <source>
        <dbReference type="EMBL" id="KAK2645017.1"/>
    </source>
</evidence>
<proteinExistence type="predicted"/>
<dbReference type="EMBL" id="JANJYI010000006">
    <property type="protein sequence ID" value="KAK2645017.1"/>
    <property type="molecule type" value="Genomic_DNA"/>
</dbReference>
<accession>A0AAD9WWF9</accession>
<protein>
    <recommendedName>
        <fullName evidence="5">Glycoprotein</fullName>
    </recommendedName>
</protein>
<keyword evidence="1" id="KW-1133">Transmembrane helix</keyword>
<keyword evidence="1" id="KW-0812">Transmembrane</keyword>
<keyword evidence="1" id="KW-0472">Membrane</keyword>
<feature type="chain" id="PRO_5042196263" description="Glycoprotein" evidence="2">
    <location>
        <begin position="22"/>
        <end position="543"/>
    </location>
</feature>
<evidence type="ECO:0000256" key="2">
    <source>
        <dbReference type="SAM" id="SignalP"/>
    </source>
</evidence>
<evidence type="ECO:0008006" key="5">
    <source>
        <dbReference type="Google" id="ProtNLM"/>
    </source>
</evidence>
<organism evidence="3 4">
    <name type="scientific">Dipteronia dyeriana</name>
    <dbReference type="NCBI Taxonomy" id="168575"/>
    <lineage>
        <taxon>Eukaryota</taxon>
        <taxon>Viridiplantae</taxon>
        <taxon>Streptophyta</taxon>
        <taxon>Embryophyta</taxon>
        <taxon>Tracheophyta</taxon>
        <taxon>Spermatophyta</taxon>
        <taxon>Magnoliopsida</taxon>
        <taxon>eudicotyledons</taxon>
        <taxon>Gunneridae</taxon>
        <taxon>Pentapetalae</taxon>
        <taxon>rosids</taxon>
        <taxon>malvids</taxon>
        <taxon>Sapindales</taxon>
        <taxon>Sapindaceae</taxon>
        <taxon>Hippocastanoideae</taxon>
        <taxon>Acereae</taxon>
        <taxon>Dipteronia</taxon>
    </lineage>
</organism>
<comment type="caution">
    <text evidence="3">The sequence shown here is derived from an EMBL/GenBank/DDBJ whole genome shotgun (WGS) entry which is preliminary data.</text>
</comment>
<keyword evidence="2" id="KW-0732">Signal</keyword>
<feature type="transmembrane region" description="Helical" evidence="1">
    <location>
        <begin position="519"/>
        <end position="538"/>
    </location>
</feature>
<keyword evidence="4" id="KW-1185">Reference proteome</keyword>
<feature type="signal peptide" evidence="2">
    <location>
        <begin position="1"/>
        <end position="21"/>
    </location>
</feature>
<evidence type="ECO:0000256" key="1">
    <source>
        <dbReference type="SAM" id="Phobius"/>
    </source>
</evidence>
<name>A0AAD9WWF9_9ROSI</name>
<reference evidence="3" key="1">
    <citation type="journal article" date="2023" name="Plant J.">
        <title>Genome sequences and population genomics provide insights into the demographic history, inbreeding, and mutation load of two 'living fossil' tree species of Dipteronia.</title>
        <authorList>
            <person name="Feng Y."/>
            <person name="Comes H.P."/>
            <person name="Chen J."/>
            <person name="Zhu S."/>
            <person name="Lu R."/>
            <person name="Zhang X."/>
            <person name="Li P."/>
            <person name="Qiu J."/>
            <person name="Olsen K.M."/>
            <person name="Qiu Y."/>
        </authorList>
    </citation>
    <scope>NUCLEOTIDE SEQUENCE</scope>
    <source>
        <strain evidence="3">KIB01</strain>
    </source>
</reference>
<dbReference type="AlphaFoldDB" id="A0AAD9WWF9"/>
<dbReference type="Proteomes" id="UP001280121">
    <property type="component" value="Unassembled WGS sequence"/>
</dbReference>
<gene>
    <name evidence="3" type="ORF">Ddye_020212</name>
</gene>
<sequence>MNPRILLFVIWSILLFGRIESKPKGPNEAAVRRSTRDTQIAISELHLAPLAKCSEKTVSAELLTVQCLDSCRIDLSTGSTHQVKVYNAHQEVSKVEVAVCHKVEASQTFTKTWTFSKIKSKVDIKELPISEIECRSEWEKVCNKGPCMVAGNETVPESYSWASETIKTISTISIRTIPGVRYQETGGEKMSLQGSSPVPFSDKFLQKSDHEVLVWEDQTVVSHECEWKDGHLITCIFTKDNIWCPTQGIWLDNATTFTSATSHCQDKQFFVSAQGIVWSDEGVSKEGVVTTDKKIFLDLPDGATEKDEYIVRQTNKILAERDELTCIKSCLDVSSLIHKPNSLITAGRLFYYVRTDIGPLEVCEPAWDCSVEKNPRVCAVPLLVELKCKQGLFWWDPDSPIIPDMNPSCHSFADPMRPSLTLASRLGTITVNETGAYLHPNKKIVQLGGMHLNYGTEPAHPFNFLSTLQRIRGKEADARMRPSRIIGATETVSGGGLHIPSLFNSIVEWLEDAEHTIKVYAVSILVVLVGGWFLKFYFTRWRV</sequence>
<evidence type="ECO:0000313" key="4">
    <source>
        <dbReference type="Proteomes" id="UP001280121"/>
    </source>
</evidence>